<dbReference type="InterPro" id="IPR043502">
    <property type="entry name" value="DNA/RNA_pol_sf"/>
</dbReference>
<evidence type="ECO:0000259" key="1">
    <source>
        <dbReference type="Pfam" id="PF23309"/>
    </source>
</evidence>
<proteinExistence type="predicted"/>
<organism evidence="2 3">
    <name type="scientific">Caenorhabditis japonica</name>
    <dbReference type="NCBI Taxonomy" id="281687"/>
    <lineage>
        <taxon>Eukaryota</taxon>
        <taxon>Metazoa</taxon>
        <taxon>Ecdysozoa</taxon>
        <taxon>Nematoda</taxon>
        <taxon>Chromadorea</taxon>
        <taxon>Rhabditida</taxon>
        <taxon>Rhabditina</taxon>
        <taxon>Rhabditomorpha</taxon>
        <taxon>Rhabditoidea</taxon>
        <taxon>Rhabditidae</taxon>
        <taxon>Peloderinae</taxon>
        <taxon>Caenorhabditis</taxon>
    </lineage>
</organism>
<dbReference type="PANTHER" id="PTHR37984">
    <property type="entry name" value="PROTEIN CBG26694"/>
    <property type="match status" value="1"/>
</dbReference>
<dbReference type="InterPro" id="IPR050951">
    <property type="entry name" value="Retrovirus_Pol_polyprotein"/>
</dbReference>
<evidence type="ECO:0000313" key="3">
    <source>
        <dbReference type="Proteomes" id="UP000005237"/>
    </source>
</evidence>
<evidence type="ECO:0000313" key="2">
    <source>
        <dbReference type="EnsemblMetazoa" id="CJA26487.1"/>
    </source>
</evidence>
<name>A0A8R1I940_CAEJA</name>
<accession>A0A8R1I940</accession>
<keyword evidence="3" id="KW-1185">Reference proteome</keyword>
<dbReference type="Gene3D" id="3.30.70.270">
    <property type="match status" value="1"/>
</dbReference>
<protein>
    <recommendedName>
        <fullName evidence="1">DUF7083 domain-containing protein</fullName>
    </recommendedName>
</protein>
<dbReference type="AlphaFoldDB" id="A0A8R1I940"/>
<dbReference type="InterPro" id="IPR043128">
    <property type="entry name" value="Rev_trsase/Diguanyl_cyclase"/>
</dbReference>
<dbReference type="Gene3D" id="3.10.10.10">
    <property type="entry name" value="HIV Type 1 Reverse Transcriptase, subunit A, domain 1"/>
    <property type="match status" value="1"/>
</dbReference>
<dbReference type="Pfam" id="PF23309">
    <property type="entry name" value="DUF7083"/>
    <property type="match status" value="1"/>
</dbReference>
<dbReference type="Proteomes" id="UP000005237">
    <property type="component" value="Unassembled WGS sequence"/>
</dbReference>
<reference evidence="3" key="1">
    <citation type="submission" date="2010-08" db="EMBL/GenBank/DDBJ databases">
        <authorList>
            <consortium name="Caenorhabditis japonica Sequencing Consortium"/>
            <person name="Wilson R.K."/>
        </authorList>
    </citation>
    <scope>NUCLEOTIDE SEQUENCE [LARGE SCALE GENOMIC DNA]</scope>
    <source>
        <strain evidence="3">DF5081</strain>
    </source>
</reference>
<dbReference type="InterPro" id="IPR055510">
    <property type="entry name" value="DUF7083"/>
</dbReference>
<dbReference type="EnsemblMetazoa" id="CJA26487.1">
    <property type="protein sequence ID" value="CJA26487.1"/>
    <property type="gene ID" value="WBGene00182059"/>
</dbReference>
<feature type="domain" description="DUF7083" evidence="1">
    <location>
        <begin position="38"/>
        <end position="77"/>
    </location>
</feature>
<dbReference type="SUPFAM" id="SSF56672">
    <property type="entry name" value="DNA/RNA polymerases"/>
    <property type="match status" value="1"/>
</dbReference>
<reference evidence="2" key="2">
    <citation type="submission" date="2022-06" db="UniProtKB">
        <authorList>
            <consortium name="EnsemblMetazoa"/>
        </authorList>
    </citation>
    <scope>IDENTIFICATION</scope>
    <source>
        <strain evidence="2">DF5081</strain>
    </source>
</reference>
<sequence length="271" mass="30712">MAMADLTKQISTLVAALAKLTQVGTSSEQHSTDITKLADAISTRIPMFVYEPEDGRTFKSWCSQYKVSITKDGSLFQGAVQTRKSGNFWRDKHTKNKASIRLKLGAQPVFRKARPVPYATLPTITEELYRSVQKGIATPIDYAQWAALVVKIRKKNGSFRMYANFSTGLNGAIEPYKHPFQTVDAIFTKLNGGKHFSQIDLAEAYFQIELDEDSKNMLCINTYRGFFQLNRLQYGVKPLSKNPQFKRKVTATFTRTLRSFSSLTMREHEIA</sequence>
<dbReference type="PANTHER" id="PTHR37984:SF5">
    <property type="entry name" value="PROTEIN NYNRIN-LIKE"/>
    <property type="match status" value="1"/>
</dbReference>